<dbReference type="EMBL" id="PDEQ01000009">
    <property type="protein sequence ID" value="PEN11386.1"/>
    <property type="molecule type" value="Genomic_DNA"/>
</dbReference>
<evidence type="ECO:0000256" key="1">
    <source>
        <dbReference type="SAM" id="Phobius"/>
    </source>
</evidence>
<sequence length="290" mass="31361">MTRVPSLTRARPLRTARPVSGELILGVLTVHTVLLALFYSPAFQVLVSRPFAKATDGIATHVLVTNLLEFAILIAGCMIVVGGMRLRDVGIRRRGWVTAVLATLSLWGLTQLVMHGLAELTDVPASLNPVWMYPMASAEIGRPLPGVLVAAAVEEVMYRGFLLPQLFHLTQRWGTQRLTYALVMSQVLFGINHVPAGVVMGLSPFEIGSYVVLAALVGVFLAVLYLRTDNLWLVIGFHAVLNQPLSFYLSPLDPSLVVLILGLLLTLAIPFLRQIAPSSTPSAPTTPSAP</sequence>
<proteinExistence type="predicted"/>
<feature type="transmembrane region" description="Helical" evidence="1">
    <location>
        <begin position="21"/>
        <end position="42"/>
    </location>
</feature>
<dbReference type="PANTHER" id="PTHR39430">
    <property type="entry name" value="MEMBRANE-ASSOCIATED PROTEASE-RELATED"/>
    <property type="match status" value="1"/>
</dbReference>
<dbReference type="OrthoDB" id="9807747at2"/>
<protein>
    <recommendedName>
        <fullName evidence="2">CAAX prenyl protease 2/Lysostaphin resistance protein A-like domain-containing protein</fullName>
    </recommendedName>
</protein>
<evidence type="ECO:0000313" key="3">
    <source>
        <dbReference type="EMBL" id="PEN11386.1"/>
    </source>
</evidence>
<evidence type="ECO:0000313" key="4">
    <source>
        <dbReference type="Proteomes" id="UP000220102"/>
    </source>
</evidence>
<dbReference type="Pfam" id="PF02517">
    <property type="entry name" value="Rce1-like"/>
    <property type="match status" value="1"/>
</dbReference>
<comment type="caution">
    <text evidence="3">The sequence shown here is derived from an EMBL/GenBank/DDBJ whole genome shotgun (WGS) entry which is preliminary data.</text>
</comment>
<keyword evidence="1" id="KW-1133">Transmembrane helix</keyword>
<dbReference type="GO" id="GO:0004175">
    <property type="term" value="F:endopeptidase activity"/>
    <property type="evidence" value="ECO:0007669"/>
    <property type="project" value="UniProtKB-ARBA"/>
</dbReference>
<keyword evidence="1" id="KW-0472">Membrane</keyword>
<dbReference type="Proteomes" id="UP000220102">
    <property type="component" value="Unassembled WGS sequence"/>
</dbReference>
<dbReference type="AlphaFoldDB" id="A0A2A8CUF4"/>
<dbReference type="PANTHER" id="PTHR39430:SF1">
    <property type="entry name" value="PROTEASE"/>
    <property type="match status" value="1"/>
</dbReference>
<feature type="transmembrane region" description="Helical" evidence="1">
    <location>
        <begin position="62"/>
        <end position="84"/>
    </location>
</feature>
<feature type="domain" description="CAAX prenyl protease 2/Lysostaphin resistance protein A-like" evidence="2">
    <location>
        <begin position="146"/>
        <end position="242"/>
    </location>
</feature>
<dbReference type="RefSeq" id="WP_098077796.1">
    <property type="nucleotide sequence ID" value="NZ_PDEQ01000009.1"/>
</dbReference>
<feature type="transmembrane region" description="Helical" evidence="1">
    <location>
        <begin position="178"/>
        <end position="201"/>
    </location>
</feature>
<gene>
    <name evidence="3" type="ORF">CRI94_15215</name>
</gene>
<keyword evidence="1" id="KW-0812">Transmembrane</keyword>
<feature type="transmembrane region" description="Helical" evidence="1">
    <location>
        <begin position="207"/>
        <end position="226"/>
    </location>
</feature>
<reference evidence="3 4" key="1">
    <citation type="submission" date="2017-10" db="EMBL/GenBank/DDBJ databases">
        <title>Draft genome of Longibacter Salinarum.</title>
        <authorList>
            <person name="Goh K.M."/>
            <person name="Shamsir M.S."/>
            <person name="Lim S.W."/>
        </authorList>
    </citation>
    <scope>NUCLEOTIDE SEQUENCE [LARGE SCALE GENOMIC DNA]</scope>
    <source>
        <strain evidence="3 4">KCTC 52045</strain>
    </source>
</reference>
<dbReference type="GO" id="GO:0080120">
    <property type="term" value="P:CAAX-box protein maturation"/>
    <property type="evidence" value="ECO:0007669"/>
    <property type="project" value="UniProtKB-ARBA"/>
</dbReference>
<dbReference type="InterPro" id="IPR003675">
    <property type="entry name" value="Rce1/LyrA-like_dom"/>
</dbReference>
<feature type="transmembrane region" description="Helical" evidence="1">
    <location>
        <begin position="255"/>
        <end position="272"/>
    </location>
</feature>
<accession>A0A2A8CUF4</accession>
<name>A0A2A8CUF4_9BACT</name>
<keyword evidence="4" id="KW-1185">Reference proteome</keyword>
<evidence type="ECO:0000259" key="2">
    <source>
        <dbReference type="Pfam" id="PF02517"/>
    </source>
</evidence>
<organism evidence="3 4">
    <name type="scientific">Longibacter salinarum</name>
    <dbReference type="NCBI Taxonomy" id="1850348"/>
    <lineage>
        <taxon>Bacteria</taxon>
        <taxon>Pseudomonadati</taxon>
        <taxon>Rhodothermota</taxon>
        <taxon>Rhodothermia</taxon>
        <taxon>Rhodothermales</taxon>
        <taxon>Salisaetaceae</taxon>
        <taxon>Longibacter</taxon>
    </lineage>
</organism>